<dbReference type="OrthoDB" id="3698171at2"/>
<keyword evidence="2" id="KW-1185">Reference proteome</keyword>
<comment type="caution">
    <text evidence="1">The sequence shown here is derived from an EMBL/GenBank/DDBJ whole genome shotgun (WGS) entry which is preliminary data.</text>
</comment>
<evidence type="ECO:0000313" key="1">
    <source>
        <dbReference type="EMBL" id="KAA2248686.1"/>
    </source>
</evidence>
<dbReference type="EMBL" id="VUOB01000105">
    <property type="protein sequence ID" value="KAA2248686.1"/>
    <property type="molecule type" value="Genomic_DNA"/>
</dbReference>
<gene>
    <name evidence="1" type="ORF">F0L68_39750</name>
</gene>
<reference evidence="1 2" key="2">
    <citation type="submission" date="2019-09" db="EMBL/GenBank/DDBJ databases">
        <authorList>
            <person name="Jin C."/>
        </authorList>
    </citation>
    <scope>NUCLEOTIDE SEQUENCE [LARGE SCALE GENOMIC DNA]</scope>
    <source>
        <strain evidence="1 2">AN110305</strain>
    </source>
</reference>
<protein>
    <submittedName>
        <fullName evidence="1">Uncharacterized protein</fullName>
    </submittedName>
</protein>
<accession>A0A5B2WE24</accession>
<organism evidence="1 2">
    <name type="scientific">Solihabitans fulvus</name>
    <dbReference type="NCBI Taxonomy" id="1892852"/>
    <lineage>
        <taxon>Bacteria</taxon>
        <taxon>Bacillati</taxon>
        <taxon>Actinomycetota</taxon>
        <taxon>Actinomycetes</taxon>
        <taxon>Pseudonocardiales</taxon>
        <taxon>Pseudonocardiaceae</taxon>
        <taxon>Solihabitans</taxon>
    </lineage>
</organism>
<dbReference type="AlphaFoldDB" id="A0A5B2WE24"/>
<proteinExistence type="predicted"/>
<dbReference type="Proteomes" id="UP000323454">
    <property type="component" value="Unassembled WGS sequence"/>
</dbReference>
<sequence length="93" mass="10266">MTTTITVGGTGAGKTSARRAFAAYLTTATADTEIGRRVRGLLTELDEIAEDRAMACRYLDPGTWLDDLVREERDVWDHIVEALSSKNTMKETT</sequence>
<name>A0A5B2WE24_9PSEU</name>
<dbReference type="RefSeq" id="WP_149855094.1">
    <property type="nucleotide sequence ID" value="NZ_VUOB01000105.1"/>
</dbReference>
<reference evidence="1 2" key="1">
    <citation type="submission" date="2019-09" db="EMBL/GenBank/DDBJ databases">
        <title>Goodfellowia gen. nov., a new genus of the Pseudonocardineae related to Actinoalloteichus, containing Goodfellowia coeruleoviolacea gen. nov., comb. nov. gen. nov., comb. nov.</title>
        <authorList>
            <person name="Labeda D."/>
        </authorList>
    </citation>
    <scope>NUCLEOTIDE SEQUENCE [LARGE SCALE GENOMIC DNA]</scope>
    <source>
        <strain evidence="1 2">AN110305</strain>
    </source>
</reference>
<evidence type="ECO:0000313" key="2">
    <source>
        <dbReference type="Proteomes" id="UP000323454"/>
    </source>
</evidence>